<dbReference type="AlphaFoldDB" id="A0A829Z8N4"/>
<feature type="chain" id="PRO_5032383919" evidence="1">
    <location>
        <begin position="33"/>
        <end position="140"/>
    </location>
</feature>
<dbReference type="Proteomes" id="UP000490821">
    <property type="component" value="Unassembled WGS sequence"/>
</dbReference>
<evidence type="ECO:0000313" key="3">
    <source>
        <dbReference type="Proteomes" id="UP000490821"/>
    </source>
</evidence>
<feature type="signal peptide" evidence="1">
    <location>
        <begin position="1"/>
        <end position="32"/>
    </location>
</feature>
<keyword evidence="1" id="KW-0732">Signal</keyword>
<dbReference type="EMBL" id="BLMI01000080">
    <property type="protein sequence ID" value="GFI40713.1"/>
    <property type="molecule type" value="Genomic_DNA"/>
</dbReference>
<evidence type="ECO:0000256" key="1">
    <source>
        <dbReference type="SAM" id="SignalP"/>
    </source>
</evidence>
<evidence type="ECO:0000313" key="2">
    <source>
        <dbReference type="EMBL" id="GFI40713.1"/>
    </source>
</evidence>
<accession>A0A829Z8N4</accession>
<reference evidence="2 3" key="1">
    <citation type="journal article" date="2020" name="Microbiome">
        <title>Single-cell genomics of uncultured bacteria reveals dietary fiber responders in the mouse gut microbiota.</title>
        <authorList>
            <person name="Chijiiwa R."/>
            <person name="Hosokawa M."/>
            <person name="Kogawa M."/>
            <person name="Nishikawa Y."/>
            <person name="Ide K."/>
            <person name="Sakanashi C."/>
            <person name="Takahashi K."/>
            <person name="Takeyama H."/>
        </authorList>
    </citation>
    <scope>NUCLEOTIDE SEQUENCE [LARGE SCALE GENOMIC DNA]</scope>
    <source>
        <strain evidence="2">IMSAGC_017</strain>
    </source>
</reference>
<sequence length="140" mass="15482">MIKENKQKFGKLLKGGFVALALLVATTAPVHAASKTISTDRGTMEAWSSGFYLAPTQEKGMEFGSEMKSGKTTRLYLKAKTVKYSTGSTVNTIDRWGGSGKTQIHDYFYLKGYSSTKLKTYTTHEAIYTNAHTVQLSETY</sequence>
<organism evidence="2 3">
    <name type="scientific">Thomasclavelia cocleata</name>
    <dbReference type="NCBI Taxonomy" id="69824"/>
    <lineage>
        <taxon>Bacteria</taxon>
        <taxon>Bacillati</taxon>
        <taxon>Bacillota</taxon>
        <taxon>Erysipelotrichia</taxon>
        <taxon>Erysipelotrichales</taxon>
        <taxon>Coprobacillaceae</taxon>
        <taxon>Thomasclavelia</taxon>
    </lineage>
</organism>
<gene>
    <name evidence="2" type="ORF">IMSAGC017_00748</name>
</gene>
<proteinExistence type="predicted"/>
<protein>
    <submittedName>
        <fullName evidence="2">Uncharacterized protein</fullName>
    </submittedName>
</protein>
<dbReference type="RefSeq" id="WP_172472164.1">
    <property type="nucleotide sequence ID" value="NZ_BLMI01000080.1"/>
</dbReference>
<name>A0A829Z8N4_9FIRM</name>
<comment type="caution">
    <text evidence="2">The sequence shown here is derived from an EMBL/GenBank/DDBJ whole genome shotgun (WGS) entry which is preliminary data.</text>
</comment>